<name>A0A8T2TA22_CERRI</name>
<dbReference type="PROSITE" id="PS50985">
    <property type="entry name" value="GRAS"/>
    <property type="match status" value="1"/>
</dbReference>
<dbReference type="PANTHER" id="PTHR31636">
    <property type="entry name" value="OSJNBA0084A10.13 PROTEIN-RELATED"/>
    <property type="match status" value="1"/>
</dbReference>
<evidence type="ECO:0000256" key="2">
    <source>
        <dbReference type="ARBA" id="ARBA00023163"/>
    </source>
</evidence>
<organism evidence="4 5">
    <name type="scientific">Ceratopteris richardii</name>
    <name type="common">Triangle waterfern</name>
    <dbReference type="NCBI Taxonomy" id="49495"/>
    <lineage>
        <taxon>Eukaryota</taxon>
        <taxon>Viridiplantae</taxon>
        <taxon>Streptophyta</taxon>
        <taxon>Embryophyta</taxon>
        <taxon>Tracheophyta</taxon>
        <taxon>Polypodiopsida</taxon>
        <taxon>Polypodiidae</taxon>
        <taxon>Polypodiales</taxon>
        <taxon>Pteridineae</taxon>
        <taxon>Pteridaceae</taxon>
        <taxon>Parkerioideae</taxon>
        <taxon>Ceratopteris</taxon>
    </lineage>
</organism>
<protein>
    <recommendedName>
        <fullName evidence="6">Scarecrow-like protein 21</fullName>
    </recommendedName>
</protein>
<sequence>MNHHHKGNIHARLASFAPSASSSSSSPPIPLSSASVPTSASSSTPASLYPLDQCVSMLKLHAAQRAQRPVTLRSLPPLSPQESSTLSFSNDSASINSALQRVDAHRLFQPEINVQSTHHSLSSVSSFFSNSDTFSSPSHVPNSIPVQAFRGAPLKQNSNIPCPEFPIVCGPGVFQMPSYKPTHRLEGDTQRTDDAKRLKLLSLRDIEKELLGDNSDVGAPTCVFSNTSMSTRTRDAELSRMPLEANSFSERDWTDVIEDLLSSESSTHPISNESSTITSINSKPSLPMRTYPPPRGTGNPREALLACARAVDNADYASAKTLLSALEQCVSTYGDPLQRVSAYMAEGLAARIELLMDGVSTRLVKMMKDPSPADILKGTQVLYRWCPYFKFGYLAANGTIADAFRNEPKVHIIDFDIGQGNQWQALIGAFAGRPGGPPHVRITGVADSRVPTSLEGVRKRLEEVARQAEVPFEFRPLQMTDVSEMEGYMLESREGEALAVNFSFHLHRMPDESVSTVNPRDSLLRKVKAMHPKVVTLVEHDANTNTTPFYTRFVEALAYFGALFESLDVALPRDSRERVGAEQYVLARDIVDIVACEGAQRVRRYEMAGKWRLRMGMAGFHSLPLSAYINRTIKESLQKYSANYNLREEEGVLHLNWLDRSLVAASAWH</sequence>
<keyword evidence="1" id="KW-0805">Transcription regulation</keyword>
<dbReference type="Proteomes" id="UP000825935">
    <property type="component" value="Chromosome 14"/>
</dbReference>
<comment type="caution">
    <text evidence="4">The sequence shown here is derived from an EMBL/GenBank/DDBJ whole genome shotgun (WGS) entry which is preliminary data.</text>
</comment>
<proteinExistence type="predicted"/>
<dbReference type="OrthoDB" id="1910309at2759"/>
<feature type="compositionally biased region" description="Low complexity" evidence="3">
    <location>
        <begin position="270"/>
        <end position="282"/>
    </location>
</feature>
<evidence type="ECO:0000256" key="1">
    <source>
        <dbReference type="ARBA" id="ARBA00023015"/>
    </source>
</evidence>
<feature type="region of interest" description="Disordered" evidence="3">
    <location>
        <begin position="264"/>
        <end position="287"/>
    </location>
</feature>
<dbReference type="OMA" id="NGAIHGQ"/>
<evidence type="ECO:0008006" key="6">
    <source>
        <dbReference type="Google" id="ProtNLM"/>
    </source>
</evidence>
<dbReference type="Pfam" id="PF03514">
    <property type="entry name" value="GRAS"/>
    <property type="match status" value="1"/>
</dbReference>
<dbReference type="EMBL" id="CM035419">
    <property type="protein sequence ID" value="KAH7416356.1"/>
    <property type="molecule type" value="Genomic_DNA"/>
</dbReference>
<gene>
    <name evidence="4" type="ORF">KP509_14G087500</name>
</gene>
<dbReference type="InterPro" id="IPR005202">
    <property type="entry name" value="TF_GRAS"/>
</dbReference>
<dbReference type="AlphaFoldDB" id="A0A8T2TA22"/>
<evidence type="ECO:0000313" key="5">
    <source>
        <dbReference type="Proteomes" id="UP000825935"/>
    </source>
</evidence>
<keyword evidence="2" id="KW-0804">Transcription</keyword>
<keyword evidence="5" id="KW-1185">Reference proteome</keyword>
<evidence type="ECO:0000313" key="4">
    <source>
        <dbReference type="EMBL" id="KAH7416356.1"/>
    </source>
</evidence>
<accession>A0A8T2TA22</accession>
<reference evidence="4" key="1">
    <citation type="submission" date="2021-08" db="EMBL/GenBank/DDBJ databases">
        <title>WGS assembly of Ceratopteris richardii.</title>
        <authorList>
            <person name="Marchant D.B."/>
            <person name="Chen G."/>
            <person name="Jenkins J."/>
            <person name="Shu S."/>
            <person name="Leebens-Mack J."/>
            <person name="Grimwood J."/>
            <person name="Schmutz J."/>
            <person name="Soltis P."/>
            <person name="Soltis D."/>
            <person name="Chen Z.-H."/>
        </authorList>
    </citation>
    <scope>NUCLEOTIDE SEQUENCE</scope>
    <source>
        <strain evidence="4">Whitten #5841</strain>
        <tissue evidence="4">Leaf</tissue>
    </source>
</reference>
<evidence type="ECO:0000256" key="3">
    <source>
        <dbReference type="SAM" id="MobiDB-lite"/>
    </source>
</evidence>